<feature type="compositionally biased region" description="Basic and acidic residues" evidence="1">
    <location>
        <begin position="50"/>
        <end position="72"/>
    </location>
</feature>
<dbReference type="Proteomes" id="UP000000763">
    <property type="component" value="Chromosome 7"/>
</dbReference>
<evidence type="ECO:0000313" key="2">
    <source>
        <dbReference type="EMBL" id="BAC84681.1"/>
    </source>
</evidence>
<evidence type="ECO:0000313" key="3">
    <source>
        <dbReference type="Proteomes" id="UP000000763"/>
    </source>
</evidence>
<sequence>MRRRLRPPPPPPVPPFAVAVGRVPSPLAMAGRPALMPSRARRPPLPPPPDRLRADLGRRSRGPAVDHPRDPGPHWTAPLEPLPSGARVPAPFPLSREPPTGGTRLSAPPPP</sequence>
<organism evidence="2 3">
    <name type="scientific">Oryza sativa subsp. japonica</name>
    <name type="common">Rice</name>
    <dbReference type="NCBI Taxonomy" id="39947"/>
    <lineage>
        <taxon>Eukaryota</taxon>
        <taxon>Viridiplantae</taxon>
        <taxon>Streptophyta</taxon>
        <taxon>Embryophyta</taxon>
        <taxon>Tracheophyta</taxon>
        <taxon>Spermatophyta</taxon>
        <taxon>Magnoliopsida</taxon>
        <taxon>Liliopsida</taxon>
        <taxon>Poales</taxon>
        <taxon>Poaceae</taxon>
        <taxon>BOP clade</taxon>
        <taxon>Oryzoideae</taxon>
        <taxon>Oryzeae</taxon>
        <taxon>Oryzinae</taxon>
        <taxon>Oryza</taxon>
        <taxon>Oryza sativa</taxon>
    </lineage>
</organism>
<proteinExistence type="predicted"/>
<feature type="region of interest" description="Disordered" evidence="1">
    <location>
        <begin position="28"/>
        <end position="111"/>
    </location>
</feature>
<dbReference type="AlphaFoldDB" id="Q6YTM7"/>
<reference evidence="3" key="2">
    <citation type="journal article" date="2008" name="Nucleic Acids Res.">
        <title>The rice annotation project database (RAP-DB): 2008 update.</title>
        <authorList>
            <consortium name="The rice annotation project (RAP)"/>
        </authorList>
    </citation>
    <scope>GENOME REANNOTATION</scope>
    <source>
        <strain evidence="3">cv. Nipponbare</strain>
    </source>
</reference>
<evidence type="ECO:0000256" key="1">
    <source>
        <dbReference type="SAM" id="MobiDB-lite"/>
    </source>
</evidence>
<reference evidence="3" key="1">
    <citation type="journal article" date="2005" name="Nature">
        <title>The map-based sequence of the rice genome.</title>
        <authorList>
            <consortium name="International rice genome sequencing project (IRGSP)"/>
            <person name="Matsumoto T."/>
            <person name="Wu J."/>
            <person name="Kanamori H."/>
            <person name="Katayose Y."/>
            <person name="Fujisawa M."/>
            <person name="Namiki N."/>
            <person name="Mizuno H."/>
            <person name="Yamamoto K."/>
            <person name="Antonio B.A."/>
            <person name="Baba T."/>
            <person name="Sakata K."/>
            <person name="Nagamura Y."/>
            <person name="Aoki H."/>
            <person name="Arikawa K."/>
            <person name="Arita K."/>
            <person name="Bito T."/>
            <person name="Chiden Y."/>
            <person name="Fujitsuka N."/>
            <person name="Fukunaka R."/>
            <person name="Hamada M."/>
            <person name="Harada C."/>
            <person name="Hayashi A."/>
            <person name="Hijishita S."/>
            <person name="Honda M."/>
            <person name="Hosokawa S."/>
            <person name="Ichikawa Y."/>
            <person name="Idonuma A."/>
            <person name="Iijima M."/>
            <person name="Ikeda M."/>
            <person name="Ikeno M."/>
            <person name="Ito K."/>
            <person name="Ito S."/>
            <person name="Ito T."/>
            <person name="Ito Y."/>
            <person name="Ito Y."/>
            <person name="Iwabuchi A."/>
            <person name="Kamiya K."/>
            <person name="Karasawa W."/>
            <person name="Kurita K."/>
            <person name="Katagiri S."/>
            <person name="Kikuta A."/>
            <person name="Kobayashi H."/>
            <person name="Kobayashi N."/>
            <person name="Machita K."/>
            <person name="Maehara T."/>
            <person name="Masukawa M."/>
            <person name="Mizubayashi T."/>
            <person name="Mukai Y."/>
            <person name="Nagasaki H."/>
            <person name="Nagata Y."/>
            <person name="Naito S."/>
            <person name="Nakashima M."/>
            <person name="Nakama Y."/>
            <person name="Nakamichi Y."/>
            <person name="Nakamura M."/>
            <person name="Meguro A."/>
            <person name="Negishi M."/>
            <person name="Ohta I."/>
            <person name="Ohta T."/>
            <person name="Okamoto M."/>
            <person name="Ono N."/>
            <person name="Saji S."/>
            <person name="Sakaguchi M."/>
            <person name="Sakai K."/>
            <person name="Shibata M."/>
            <person name="Shimokawa T."/>
            <person name="Song J."/>
            <person name="Takazaki Y."/>
            <person name="Terasawa K."/>
            <person name="Tsugane M."/>
            <person name="Tsuji K."/>
            <person name="Ueda S."/>
            <person name="Waki K."/>
            <person name="Yamagata H."/>
            <person name="Yamamoto M."/>
            <person name="Yamamoto S."/>
            <person name="Yamane H."/>
            <person name="Yoshiki S."/>
            <person name="Yoshihara R."/>
            <person name="Yukawa K."/>
            <person name="Zhong H."/>
            <person name="Yano M."/>
            <person name="Yuan Q."/>
            <person name="Ouyang S."/>
            <person name="Liu J."/>
            <person name="Jones K.M."/>
            <person name="Gansberger K."/>
            <person name="Moffat K."/>
            <person name="Hill J."/>
            <person name="Bera J."/>
            <person name="Fadrosh D."/>
            <person name="Jin S."/>
            <person name="Johri S."/>
            <person name="Kim M."/>
            <person name="Overton L."/>
            <person name="Reardon M."/>
            <person name="Tsitrin T."/>
            <person name="Vuong H."/>
            <person name="Weaver B."/>
            <person name="Ciecko A."/>
            <person name="Tallon L."/>
            <person name="Jackson J."/>
            <person name="Pai G."/>
            <person name="Aken S.V."/>
            <person name="Utterback T."/>
            <person name="Reidmuller S."/>
            <person name="Feldblyum T."/>
            <person name="Hsiao J."/>
            <person name="Zismann V."/>
            <person name="Iobst S."/>
            <person name="de Vazeille A.R."/>
            <person name="Buell C.R."/>
            <person name="Ying K."/>
            <person name="Li Y."/>
            <person name="Lu T."/>
            <person name="Huang Y."/>
            <person name="Zhao Q."/>
            <person name="Feng Q."/>
            <person name="Zhang L."/>
            <person name="Zhu J."/>
            <person name="Weng Q."/>
            <person name="Mu J."/>
            <person name="Lu Y."/>
            <person name="Fan D."/>
            <person name="Liu Y."/>
            <person name="Guan J."/>
            <person name="Zhang Y."/>
            <person name="Yu S."/>
            <person name="Liu X."/>
            <person name="Zhang Y."/>
            <person name="Hong G."/>
            <person name="Han B."/>
            <person name="Choisne N."/>
            <person name="Demange N."/>
            <person name="Orjeda G."/>
            <person name="Samain S."/>
            <person name="Cattolico L."/>
            <person name="Pelletier E."/>
            <person name="Couloux A."/>
            <person name="Segurens B."/>
            <person name="Wincker P."/>
            <person name="D'Hont A."/>
            <person name="Scarpelli C."/>
            <person name="Weissenbach J."/>
            <person name="Salanoubat M."/>
            <person name="Quetier F."/>
            <person name="Yu Y."/>
            <person name="Kim H.R."/>
            <person name="Rambo T."/>
            <person name="Currie J."/>
            <person name="Collura K."/>
            <person name="Luo M."/>
            <person name="Yang T."/>
            <person name="Ammiraju J.S.S."/>
            <person name="Engler F."/>
            <person name="Soderlund C."/>
            <person name="Wing R.A."/>
            <person name="Palmer L.E."/>
            <person name="de la Bastide M."/>
            <person name="Spiegel L."/>
            <person name="Nascimento L."/>
            <person name="Zutavern T."/>
            <person name="O'Shaughnessy A."/>
            <person name="Dike S."/>
            <person name="Dedhia N."/>
            <person name="Preston R."/>
            <person name="Balija V."/>
            <person name="McCombie W.R."/>
            <person name="Chow T."/>
            <person name="Chen H."/>
            <person name="Chung M."/>
            <person name="Chen C."/>
            <person name="Shaw J."/>
            <person name="Wu H."/>
            <person name="Hsiao K."/>
            <person name="Chao Y."/>
            <person name="Chu M."/>
            <person name="Cheng C."/>
            <person name="Hour A."/>
            <person name="Lee P."/>
            <person name="Lin S."/>
            <person name="Lin Y."/>
            <person name="Liou J."/>
            <person name="Liu S."/>
            <person name="Hsing Y."/>
            <person name="Raghuvanshi S."/>
            <person name="Mohanty A."/>
            <person name="Bharti A.K."/>
            <person name="Gaur A."/>
            <person name="Gupta V."/>
            <person name="Kumar D."/>
            <person name="Ravi V."/>
            <person name="Vij S."/>
            <person name="Kapur A."/>
            <person name="Khurana P."/>
            <person name="Khurana P."/>
            <person name="Khurana J.P."/>
            <person name="Tyagi A.K."/>
            <person name="Gaikwad K."/>
            <person name="Singh A."/>
            <person name="Dalal V."/>
            <person name="Srivastava S."/>
            <person name="Dixit A."/>
            <person name="Pal A.K."/>
            <person name="Ghazi I.A."/>
            <person name="Yadav M."/>
            <person name="Pandit A."/>
            <person name="Bhargava A."/>
            <person name="Sureshbabu K."/>
            <person name="Batra K."/>
            <person name="Sharma T.R."/>
            <person name="Mohapatra T."/>
            <person name="Singh N.K."/>
            <person name="Messing J."/>
            <person name="Nelson A.B."/>
            <person name="Fuks G."/>
            <person name="Kavchok S."/>
            <person name="Keizer G."/>
            <person name="Linton E."/>
            <person name="Llaca V."/>
            <person name="Song R."/>
            <person name="Tanyolac B."/>
            <person name="Young S."/>
            <person name="Ho-Il K."/>
            <person name="Hahn J.H."/>
            <person name="Sangsakoo G."/>
            <person name="Vanavichit A."/>
            <person name="de Mattos Luiz.A.T."/>
            <person name="Zimmer P.D."/>
            <person name="Malone G."/>
            <person name="Dellagostin O."/>
            <person name="de Oliveira A.C."/>
            <person name="Bevan M."/>
            <person name="Bancroft I."/>
            <person name="Minx P."/>
            <person name="Cordum H."/>
            <person name="Wilson R."/>
            <person name="Cheng Z."/>
            <person name="Jin W."/>
            <person name="Jiang J."/>
            <person name="Leong S.A."/>
            <person name="Iwama H."/>
            <person name="Gojobori T."/>
            <person name="Itoh T."/>
            <person name="Niimura Y."/>
            <person name="Fujii Y."/>
            <person name="Habara T."/>
            <person name="Sakai H."/>
            <person name="Sato Y."/>
            <person name="Wilson G."/>
            <person name="Kumar K."/>
            <person name="McCouch S."/>
            <person name="Juretic N."/>
            <person name="Hoen D."/>
            <person name="Wright S."/>
            <person name="Bruskiewich R."/>
            <person name="Bureau T."/>
            <person name="Miyao A."/>
            <person name="Hirochika H."/>
            <person name="Nishikawa T."/>
            <person name="Kadowaki K."/>
            <person name="Sugiura M."/>
            <person name="Burr B."/>
            <person name="Sasaki T."/>
        </authorList>
    </citation>
    <scope>NUCLEOTIDE SEQUENCE [LARGE SCALE GENOMIC DNA]</scope>
    <source>
        <strain evidence="3">cv. Nipponbare</strain>
    </source>
</reference>
<protein>
    <submittedName>
        <fullName evidence="2">Uncharacterized protein</fullName>
    </submittedName>
</protein>
<name>Q6YTM7_ORYSJ</name>
<gene>
    <name evidence="2" type="primary">OSJNBa0067K15.15</name>
</gene>
<accession>Q6YTM7</accession>
<dbReference type="EMBL" id="AP006052">
    <property type="protein sequence ID" value="BAC84681.1"/>
    <property type="molecule type" value="Genomic_DNA"/>
</dbReference>